<proteinExistence type="predicted"/>
<evidence type="ECO:0000313" key="2">
    <source>
        <dbReference type="EMBL" id="PCH44894.1"/>
    </source>
</evidence>
<name>A0A2H3K756_WOLCO</name>
<feature type="transmembrane region" description="Helical" evidence="1">
    <location>
        <begin position="215"/>
        <end position="234"/>
    </location>
</feature>
<protein>
    <submittedName>
        <fullName evidence="2">Uncharacterized protein</fullName>
    </submittedName>
</protein>
<gene>
    <name evidence="2" type="ORF">WOLCODRAFT_165476</name>
</gene>
<feature type="transmembrane region" description="Helical" evidence="1">
    <location>
        <begin position="178"/>
        <end position="195"/>
    </location>
</feature>
<keyword evidence="3" id="KW-1185">Reference proteome</keyword>
<evidence type="ECO:0000313" key="3">
    <source>
        <dbReference type="Proteomes" id="UP000218811"/>
    </source>
</evidence>
<reference evidence="2 3" key="1">
    <citation type="journal article" date="2012" name="Science">
        <title>The Paleozoic origin of enzymatic lignin decomposition reconstructed from 31 fungal genomes.</title>
        <authorList>
            <person name="Floudas D."/>
            <person name="Binder M."/>
            <person name="Riley R."/>
            <person name="Barry K."/>
            <person name="Blanchette R.A."/>
            <person name="Henrissat B."/>
            <person name="Martinez A.T."/>
            <person name="Otillar R."/>
            <person name="Spatafora J.W."/>
            <person name="Yadav J.S."/>
            <person name="Aerts A."/>
            <person name="Benoit I."/>
            <person name="Boyd A."/>
            <person name="Carlson A."/>
            <person name="Copeland A."/>
            <person name="Coutinho P.M."/>
            <person name="de Vries R.P."/>
            <person name="Ferreira P."/>
            <person name="Findley K."/>
            <person name="Foster B."/>
            <person name="Gaskell J."/>
            <person name="Glotzer D."/>
            <person name="Gorecki P."/>
            <person name="Heitman J."/>
            <person name="Hesse C."/>
            <person name="Hori C."/>
            <person name="Igarashi K."/>
            <person name="Jurgens J.A."/>
            <person name="Kallen N."/>
            <person name="Kersten P."/>
            <person name="Kohler A."/>
            <person name="Kuees U."/>
            <person name="Kumar T.K.A."/>
            <person name="Kuo A."/>
            <person name="LaButti K."/>
            <person name="Larrondo L.F."/>
            <person name="Lindquist E."/>
            <person name="Ling A."/>
            <person name="Lombard V."/>
            <person name="Lucas S."/>
            <person name="Lundell T."/>
            <person name="Martin R."/>
            <person name="McLaughlin D.J."/>
            <person name="Morgenstern I."/>
            <person name="Morin E."/>
            <person name="Murat C."/>
            <person name="Nagy L.G."/>
            <person name="Nolan M."/>
            <person name="Ohm R.A."/>
            <person name="Patyshakuliyeva A."/>
            <person name="Rokas A."/>
            <person name="Ruiz-Duenas F.J."/>
            <person name="Sabat G."/>
            <person name="Salamov A."/>
            <person name="Samejima M."/>
            <person name="Schmutz J."/>
            <person name="Slot J.C."/>
            <person name="St John F."/>
            <person name="Stenlid J."/>
            <person name="Sun H."/>
            <person name="Sun S."/>
            <person name="Syed K."/>
            <person name="Tsang A."/>
            <person name="Wiebenga A."/>
            <person name="Young D."/>
            <person name="Pisabarro A."/>
            <person name="Eastwood D.C."/>
            <person name="Martin F."/>
            <person name="Cullen D."/>
            <person name="Grigoriev I.V."/>
            <person name="Hibbett D.S."/>
        </authorList>
    </citation>
    <scope>NUCLEOTIDE SEQUENCE [LARGE SCALE GENOMIC DNA]</scope>
    <source>
        <strain evidence="2 3">MD-104</strain>
    </source>
</reference>
<organism evidence="2 3">
    <name type="scientific">Wolfiporia cocos (strain MD-104)</name>
    <name type="common">Brown rot fungus</name>
    <dbReference type="NCBI Taxonomy" id="742152"/>
    <lineage>
        <taxon>Eukaryota</taxon>
        <taxon>Fungi</taxon>
        <taxon>Dikarya</taxon>
        <taxon>Basidiomycota</taxon>
        <taxon>Agaricomycotina</taxon>
        <taxon>Agaricomycetes</taxon>
        <taxon>Polyporales</taxon>
        <taxon>Phaeolaceae</taxon>
        <taxon>Wolfiporia</taxon>
    </lineage>
</organism>
<accession>A0A2H3K756</accession>
<keyword evidence="1" id="KW-0472">Membrane</keyword>
<dbReference type="AlphaFoldDB" id="A0A2H3K756"/>
<keyword evidence="1" id="KW-0812">Transmembrane</keyword>
<evidence type="ECO:0000256" key="1">
    <source>
        <dbReference type="SAM" id="Phobius"/>
    </source>
</evidence>
<sequence>MQPNRSIENVEAIAQSGTTNEAVQVSMDANGAELTEPSKQRSIGTMHAHTEADVVAGNGLEEHEGQGARIELPASVLVDVASDEARMNEVRSHTPVSTSTPGVEASGGDATRRWAIAIGVVRDWIHGCIVVEVQPGIVEPVHADIAVDDTQNLCNLCCCFLSAVTQSSSNSSTRASKVVFVTFAFGTILFTPARWTPVGVIVNVGMLGMAWDQGIALFVVLCIVVGIIHGPRWIESMRERMASL</sequence>
<keyword evidence="1" id="KW-1133">Transmembrane helix</keyword>
<dbReference type="EMBL" id="KB468168">
    <property type="protein sequence ID" value="PCH44894.1"/>
    <property type="molecule type" value="Genomic_DNA"/>
</dbReference>
<dbReference type="Proteomes" id="UP000218811">
    <property type="component" value="Unassembled WGS sequence"/>
</dbReference>